<dbReference type="RefSeq" id="WP_317982438.1">
    <property type="nucleotide sequence ID" value="NZ_BTCL01000047.1"/>
</dbReference>
<evidence type="ECO:0000313" key="2">
    <source>
        <dbReference type="Proteomes" id="UP001285921"/>
    </source>
</evidence>
<dbReference type="Proteomes" id="UP001285921">
    <property type="component" value="Unassembled WGS sequence"/>
</dbReference>
<accession>A0ABQ6NVD2</accession>
<proteinExistence type="predicted"/>
<protein>
    <submittedName>
        <fullName evidence="1">Uncharacterized protein</fullName>
    </submittedName>
</protein>
<dbReference type="EMBL" id="BTCL01000047">
    <property type="protein sequence ID" value="GMK49062.1"/>
    <property type="molecule type" value="Genomic_DNA"/>
</dbReference>
<comment type="caution">
    <text evidence="1">The sequence shown here is derived from an EMBL/GenBank/DDBJ whole genome shotgun (WGS) entry which is preliminary data.</text>
</comment>
<keyword evidence="2" id="KW-1185">Reference proteome</keyword>
<sequence>MRPTNGVVTHVKDLKWFDTMPGEQMAIRIHSSQVGGAITVSKREYQP</sequence>
<name>A0ABQ6NVD2_9BACL</name>
<evidence type="ECO:0000313" key="1">
    <source>
        <dbReference type="EMBL" id="GMK49062.1"/>
    </source>
</evidence>
<organism evidence="1 2">
    <name type="scientific">Paenibacillus glycanilyticus</name>
    <dbReference type="NCBI Taxonomy" id="126569"/>
    <lineage>
        <taxon>Bacteria</taxon>
        <taxon>Bacillati</taxon>
        <taxon>Bacillota</taxon>
        <taxon>Bacilli</taxon>
        <taxon>Bacillales</taxon>
        <taxon>Paenibacillaceae</taxon>
        <taxon>Paenibacillus</taxon>
    </lineage>
</organism>
<gene>
    <name evidence="1" type="ORF">PghCCS26_61920</name>
</gene>
<reference evidence="1 2" key="1">
    <citation type="submission" date="2023-05" db="EMBL/GenBank/DDBJ databases">
        <title>Draft genome of Paenibacillus sp. CCS26.</title>
        <authorList>
            <person name="Akita H."/>
            <person name="Shinto Y."/>
            <person name="Kimura Z."/>
        </authorList>
    </citation>
    <scope>NUCLEOTIDE SEQUENCE [LARGE SCALE GENOMIC DNA]</scope>
    <source>
        <strain evidence="1 2">CCS26</strain>
    </source>
</reference>